<dbReference type="PANTHER" id="PTHR14726">
    <property type="entry name" value="JHY PROTEIN HOMOLOG"/>
    <property type="match status" value="1"/>
</dbReference>
<dbReference type="Ensembl" id="ENSGACT00000026631.1">
    <property type="protein sequence ID" value="ENSGACP00000026580.1"/>
    <property type="gene ID" value="ENSGACG00000020118.1"/>
</dbReference>
<feature type="compositionally biased region" description="Basic and acidic residues" evidence="1">
    <location>
        <begin position="9"/>
        <end position="20"/>
    </location>
</feature>
<name>G3Q9L5_GASAC</name>
<reference evidence="2" key="2">
    <citation type="submission" date="2024-04" db="UniProtKB">
        <authorList>
            <consortium name="Ensembl"/>
        </authorList>
    </citation>
    <scope>IDENTIFICATION</scope>
</reference>
<proteinExistence type="predicted"/>
<dbReference type="AlphaFoldDB" id="G3Q9L5"/>
<feature type="region of interest" description="Disordered" evidence="1">
    <location>
        <begin position="60"/>
        <end position="79"/>
    </location>
</feature>
<evidence type="ECO:0000256" key="1">
    <source>
        <dbReference type="SAM" id="MobiDB-lite"/>
    </source>
</evidence>
<protein>
    <submittedName>
        <fullName evidence="2">Uncharacterized protein</fullName>
    </submittedName>
</protein>
<accession>G3Q9L5</accession>
<dbReference type="InParanoid" id="G3Q9L5"/>
<sequence>MSWRRVNLPHRDQDSCSEQRQRGAALQWPITCEGEDQKEIAQNLTLSLGSSSYPLLPAIGKSMTGKEPEQSPDVNSAYPVHRSSSKGYLVKMEKQKQLRTRVPYKAYSLKDYKQLKSDIVLQGLGPDYTAIEETASMLFD</sequence>
<dbReference type="GO" id="GO:0035082">
    <property type="term" value="P:axoneme assembly"/>
    <property type="evidence" value="ECO:0007669"/>
    <property type="project" value="TreeGrafter"/>
</dbReference>
<evidence type="ECO:0000313" key="2">
    <source>
        <dbReference type="Ensembl" id="ENSGACP00000026580.1"/>
    </source>
</evidence>
<reference evidence="2" key="1">
    <citation type="submission" date="2006-01" db="EMBL/GenBank/DDBJ databases">
        <authorList>
            <person name="Lindblad-Toh K."/>
            <person name="Mauceli E."/>
            <person name="Grabherr M."/>
            <person name="Chang J.L."/>
            <person name="Lander E.S."/>
        </authorList>
    </citation>
    <scope>NUCLEOTIDE SEQUENCE [LARGE SCALE GENOMIC DNA]</scope>
</reference>
<dbReference type="InterPro" id="IPR027968">
    <property type="entry name" value="JHY"/>
</dbReference>
<dbReference type="PANTHER" id="PTHR14726:SF1">
    <property type="entry name" value="JHY PROTEIN HOMOLOG"/>
    <property type="match status" value="1"/>
</dbReference>
<dbReference type="Bgee" id="ENSGACG00000020118">
    <property type="expression patterns" value="Expressed in mesonephros and 3 other cell types or tissues"/>
</dbReference>
<feature type="region of interest" description="Disordered" evidence="1">
    <location>
        <begin position="1"/>
        <end position="20"/>
    </location>
</feature>
<organism evidence="2">
    <name type="scientific">Gasterosteus aculeatus</name>
    <name type="common">Three-spined stickleback</name>
    <dbReference type="NCBI Taxonomy" id="69293"/>
    <lineage>
        <taxon>Eukaryota</taxon>
        <taxon>Metazoa</taxon>
        <taxon>Chordata</taxon>
        <taxon>Craniata</taxon>
        <taxon>Vertebrata</taxon>
        <taxon>Euteleostomi</taxon>
        <taxon>Actinopterygii</taxon>
        <taxon>Neopterygii</taxon>
        <taxon>Teleostei</taxon>
        <taxon>Neoteleostei</taxon>
        <taxon>Acanthomorphata</taxon>
        <taxon>Eupercaria</taxon>
        <taxon>Perciformes</taxon>
        <taxon>Cottioidei</taxon>
        <taxon>Gasterosteales</taxon>
        <taxon>Gasterosteidae</taxon>
        <taxon>Gasterosteus</taxon>
    </lineage>
</organism>